<keyword evidence="5" id="KW-0597">Phosphoprotein</keyword>
<evidence type="ECO:0000256" key="7">
    <source>
        <dbReference type="ARBA" id="ARBA00022741"/>
    </source>
</evidence>
<dbReference type="Pfam" id="PF00672">
    <property type="entry name" value="HAMP"/>
    <property type="match status" value="1"/>
</dbReference>
<keyword evidence="11 12" id="KW-0472">Membrane</keyword>
<dbReference type="InterPro" id="IPR005467">
    <property type="entry name" value="His_kinase_dom"/>
</dbReference>
<dbReference type="SUPFAM" id="SSF158472">
    <property type="entry name" value="HAMP domain-like"/>
    <property type="match status" value="1"/>
</dbReference>
<dbReference type="PRINTS" id="PR00344">
    <property type="entry name" value="BCTRLSENSOR"/>
</dbReference>
<keyword evidence="8" id="KW-0418">Kinase</keyword>
<dbReference type="Pfam" id="PF00512">
    <property type="entry name" value="HisKA"/>
    <property type="match status" value="1"/>
</dbReference>
<dbReference type="SMART" id="SM00387">
    <property type="entry name" value="HATPase_c"/>
    <property type="match status" value="1"/>
</dbReference>
<dbReference type="InterPro" id="IPR050351">
    <property type="entry name" value="BphY/WalK/GraS-like"/>
</dbReference>
<feature type="transmembrane region" description="Helical" evidence="12">
    <location>
        <begin position="12"/>
        <end position="40"/>
    </location>
</feature>
<name>A0ABY4CQ02_9BACL</name>
<keyword evidence="7" id="KW-0547">Nucleotide-binding</keyword>
<dbReference type="CDD" id="cd00082">
    <property type="entry name" value="HisKA"/>
    <property type="match status" value="1"/>
</dbReference>
<dbReference type="Gene3D" id="1.10.287.130">
    <property type="match status" value="1"/>
</dbReference>
<dbReference type="RefSeq" id="WP_347438727.1">
    <property type="nucleotide sequence ID" value="NZ_CP089291.1"/>
</dbReference>
<proteinExistence type="predicted"/>
<accession>A0ABY4CQ02</accession>
<evidence type="ECO:0000256" key="8">
    <source>
        <dbReference type="ARBA" id="ARBA00022777"/>
    </source>
</evidence>
<dbReference type="PROSITE" id="PS50109">
    <property type="entry name" value="HIS_KIN"/>
    <property type="match status" value="1"/>
</dbReference>
<keyword evidence="12" id="KW-1133">Transmembrane helix</keyword>
<feature type="domain" description="HAMP" evidence="14">
    <location>
        <begin position="180"/>
        <end position="233"/>
    </location>
</feature>
<keyword evidence="4" id="KW-1003">Cell membrane</keyword>
<dbReference type="InterPro" id="IPR003594">
    <property type="entry name" value="HATPase_dom"/>
</dbReference>
<dbReference type="Proteomes" id="UP000830167">
    <property type="component" value="Chromosome"/>
</dbReference>
<evidence type="ECO:0000256" key="5">
    <source>
        <dbReference type="ARBA" id="ARBA00022553"/>
    </source>
</evidence>
<keyword evidence="6" id="KW-0808">Transferase</keyword>
<protein>
    <recommendedName>
        <fullName evidence="3">histidine kinase</fullName>
        <ecNumber evidence="3">2.7.13.3</ecNumber>
    </recommendedName>
</protein>
<dbReference type="SMART" id="SM00388">
    <property type="entry name" value="HisKA"/>
    <property type="match status" value="1"/>
</dbReference>
<dbReference type="InterPro" id="IPR036890">
    <property type="entry name" value="HATPase_C_sf"/>
</dbReference>
<evidence type="ECO:0000256" key="3">
    <source>
        <dbReference type="ARBA" id="ARBA00012438"/>
    </source>
</evidence>
<dbReference type="InterPro" id="IPR003660">
    <property type="entry name" value="HAMP_dom"/>
</dbReference>
<dbReference type="InterPro" id="IPR004358">
    <property type="entry name" value="Sig_transdc_His_kin-like_C"/>
</dbReference>
<reference evidence="15" key="1">
    <citation type="submission" date="2021-12" db="EMBL/GenBank/DDBJ databases">
        <title>Alicyclobacillaceae gen. nov., sp. nov., isolated from chalcocite enrichment system.</title>
        <authorList>
            <person name="Jiang Z."/>
        </authorList>
    </citation>
    <scope>NUCLEOTIDE SEQUENCE</scope>
    <source>
        <strain evidence="15">MYW30-H2</strain>
    </source>
</reference>
<evidence type="ECO:0000256" key="4">
    <source>
        <dbReference type="ARBA" id="ARBA00022475"/>
    </source>
</evidence>
<evidence type="ECO:0000259" key="13">
    <source>
        <dbReference type="PROSITE" id="PS50109"/>
    </source>
</evidence>
<keyword evidence="16" id="KW-1185">Reference proteome</keyword>
<dbReference type="SUPFAM" id="SSF47384">
    <property type="entry name" value="Homodimeric domain of signal transducing histidine kinase"/>
    <property type="match status" value="1"/>
</dbReference>
<dbReference type="GO" id="GO:0005524">
    <property type="term" value="F:ATP binding"/>
    <property type="evidence" value="ECO:0007669"/>
    <property type="project" value="UniProtKB-KW"/>
</dbReference>
<dbReference type="CDD" id="cd00075">
    <property type="entry name" value="HATPase"/>
    <property type="match status" value="1"/>
</dbReference>
<gene>
    <name evidence="15" type="ORF">LSG31_07375</name>
</gene>
<evidence type="ECO:0000256" key="12">
    <source>
        <dbReference type="SAM" id="Phobius"/>
    </source>
</evidence>
<organism evidence="15 16">
    <name type="scientific">Fodinisporobacter ferrooxydans</name>
    <dbReference type="NCBI Taxonomy" id="2901836"/>
    <lineage>
        <taxon>Bacteria</taxon>
        <taxon>Bacillati</taxon>
        <taxon>Bacillota</taxon>
        <taxon>Bacilli</taxon>
        <taxon>Bacillales</taxon>
        <taxon>Alicyclobacillaceae</taxon>
        <taxon>Fodinisporobacter</taxon>
    </lineage>
</organism>
<dbReference type="EC" id="2.7.13.3" evidence="3"/>
<evidence type="ECO:0000313" key="15">
    <source>
        <dbReference type="EMBL" id="UOF92044.1"/>
    </source>
</evidence>
<evidence type="ECO:0000313" key="16">
    <source>
        <dbReference type="Proteomes" id="UP000830167"/>
    </source>
</evidence>
<keyword evidence="12" id="KW-0812">Transmembrane</keyword>
<sequence>MNNGIRRKLLVSFLAIAFVSLLTVNLLVNIAISITFYNYIDEQQNAEAQMIVKDLTDTYSETGHWPEATLMDITHQALTNHMILKIFNQKNQLVWDSNQMIRNSSRPDSSIFHSQNDEIATKQFPILKNGAKIGALEIQFSKDLYQEQEGVFLTRFNILSWISLAIVLLAVYFFSASIARGISAPLIEIKKVAIRLRDGDLNQRVPILTRDDEVAQVGQSINHLADTLEQQQQLRKFLTADIAHELRTPLATMRSYLEAFQDGIWEPTDEKLQICYDQVMQLVNLIQDLEHLADVENPMLKLKKEEIDSVILLEDAIRSVAKNWDYKQIELQFIYREGDEDNEHAACIVNGDYYRLLQVFINLLNNAYKFTPEAGRITVEIQKMQRNILIHIGDTGCGIDPLEQAKIFERFYRGEKSRNRKTGGAGLGLAIVKAIVEAHGGTVTVSSVVDQGTTFTVCLPKG</sequence>
<dbReference type="PANTHER" id="PTHR45453">
    <property type="entry name" value="PHOSPHATE REGULON SENSOR PROTEIN PHOR"/>
    <property type="match status" value="1"/>
</dbReference>
<dbReference type="Pfam" id="PF02518">
    <property type="entry name" value="HATPase_c"/>
    <property type="match status" value="1"/>
</dbReference>
<evidence type="ECO:0000256" key="10">
    <source>
        <dbReference type="ARBA" id="ARBA00023012"/>
    </source>
</evidence>
<evidence type="ECO:0000256" key="11">
    <source>
        <dbReference type="ARBA" id="ARBA00023136"/>
    </source>
</evidence>
<evidence type="ECO:0000256" key="6">
    <source>
        <dbReference type="ARBA" id="ARBA00022679"/>
    </source>
</evidence>
<feature type="transmembrane region" description="Helical" evidence="12">
    <location>
        <begin position="158"/>
        <end position="182"/>
    </location>
</feature>
<dbReference type="EMBL" id="CP089291">
    <property type="protein sequence ID" value="UOF92044.1"/>
    <property type="molecule type" value="Genomic_DNA"/>
</dbReference>
<keyword evidence="9 15" id="KW-0067">ATP-binding</keyword>
<dbReference type="PANTHER" id="PTHR45453:SF1">
    <property type="entry name" value="PHOSPHATE REGULON SENSOR PROTEIN PHOR"/>
    <property type="match status" value="1"/>
</dbReference>
<dbReference type="CDD" id="cd06225">
    <property type="entry name" value="HAMP"/>
    <property type="match status" value="1"/>
</dbReference>
<dbReference type="InterPro" id="IPR003661">
    <property type="entry name" value="HisK_dim/P_dom"/>
</dbReference>
<keyword evidence="10" id="KW-0902">Two-component regulatory system</keyword>
<comment type="subcellular location">
    <subcellularLocation>
        <location evidence="2">Cell membrane</location>
        <topology evidence="2">Multi-pass membrane protein</topology>
    </subcellularLocation>
</comment>
<dbReference type="SUPFAM" id="SSF55874">
    <property type="entry name" value="ATPase domain of HSP90 chaperone/DNA topoisomerase II/histidine kinase"/>
    <property type="match status" value="1"/>
</dbReference>
<feature type="domain" description="Histidine kinase" evidence="13">
    <location>
        <begin position="241"/>
        <end position="462"/>
    </location>
</feature>
<dbReference type="SMART" id="SM00304">
    <property type="entry name" value="HAMP"/>
    <property type="match status" value="1"/>
</dbReference>
<evidence type="ECO:0000256" key="9">
    <source>
        <dbReference type="ARBA" id="ARBA00022840"/>
    </source>
</evidence>
<comment type="catalytic activity">
    <reaction evidence="1">
        <text>ATP + protein L-histidine = ADP + protein N-phospho-L-histidine.</text>
        <dbReference type="EC" id="2.7.13.3"/>
    </reaction>
</comment>
<dbReference type="InterPro" id="IPR036097">
    <property type="entry name" value="HisK_dim/P_sf"/>
</dbReference>
<dbReference type="PROSITE" id="PS50885">
    <property type="entry name" value="HAMP"/>
    <property type="match status" value="1"/>
</dbReference>
<evidence type="ECO:0000256" key="2">
    <source>
        <dbReference type="ARBA" id="ARBA00004651"/>
    </source>
</evidence>
<dbReference type="Gene3D" id="6.10.340.10">
    <property type="match status" value="1"/>
</dbReference>
<evidence type="ECO:0000256" key="1">
    <source>
        <dbReference type="ARBA" id="ARBA00000085"/>
    </source>
</evidence>
<evidence type="ECO:0000259" key="14">
    <source>
        <dbReference type="PROSITE" id="PS50885"/>
    </source>
</evidence>
<dbReference type="Gene3D" id="3.30.565.10">
    <property type="entry name" value="Histidine kinase-like ATPase, C-terminal domain"/>
    <property type="match status" value="1"/>
</dbReference>